<feature type="domain" description="Peptidase S8/S53" evidence="7">
    <location>
        <begin position="304"/>
        <end position="542"/>
    </location>
</feature>
<name>A0A7C8PVH2_ORBOL</name>
<protein>
    <recommendedName>
        <fullName evidence="7">Peptidase S8/S53 domain-containing protein</fullName>
    </recommendedName>
</protein>
<dbReference type="GO" id="GO:0006508">
    <property type="term" value="P:proteolysis"/>
    <property type="evidence" value="ECO:0007669"/>
    <property type="project" value="UniProtKB-KW"/>
</dbReference>
<dbReference type="PRINTS" id="PR00723">
    <property type="entry name" value="SUBTILISIN"/>
</dbReference>
<evidence type="ECO:0000256" key="4">
    <source>
        <dbReference type="RuleBase" id="RU003355"/>
    </source>
</evidence>
<evidence type="ECO:0000256" key="2">
    <source>
        <dbReference type="ARBA" id="ARBA00022801"/>
    </source>
</evidence>
<reference evidence="8 9" key="1">
    <citation type="submission" date="2019-06" db="EMBL/GenBank/DDBJ databases">
        <authorList>
            <person name="Palmer J.M."/>
        </authorList>
    </citation>
    <scope>NUCLEOTIDE SEQUENCE [LARGE SCALE GENOMIC DNA]</scope>
    <source>
        <strain evidence="8 9">TWF788</strain>
    </source>
</reference>
<dbReference type="Pfam" id="PF18647">
    <property type="entry name" value="Fungal_lectin_2"/>
    <property type="match status" value="1"/>
</dbReference>
<dbReference type="InterPro" id="IPR023828">
    <property type="entry name" value="Peptidase_S8_Ser-AS"/>
</dbReference>
<keyword evidence="1 4" id="KW-0645">Protease</keyword>
<dbReference type="Proteomes" id="UP000479691">
    <property type="component" value="Unassembled WGS sequence"/>
</dbReference>
<evidence type="ECO:0000313" key="9">
    <source>
        <dbReference type="Proteomes" id="UP000479691"/>
    </source>
</evidence>
<evidence type="ECO:0000256" key="1">
    <source>
        <dbReference type="ARBA" id="ARBA00022670"/>
    </source>
</evidence>
<evidence type="ECO:0000256" key="3">
    <source>
        <dbReference type="ARBA" id="ARBA00022825"/>
    </source>
</evidence>
<dbReference type="PROSITE" id="PS00136">
    <property type="entry name" value="SUBTILASE_ASP"/>
    <property type="match status" value="1"/>
</dbReference>
<dbReference type="InterPro" id="IPR036852">
    <property type="entry name" value="Peptidase_S8/S53_dom_sf"/>
</dbReference>
<accession>A0A7C8PVH2</accession>
<feature type="signal peptide" evidence="6">
    <location>
        <begin position="1"/>
        <end position="23"/>
    </location>
</feature>
<feature type="compositionally biased region" description="Acidic residues" evidence="5">
    <location>
        <begin position="213"/>
        <end position="237"/>
    </location>
</feature>
<dbReference type="SUPFAM" id="SSF52743">
    <property type="entry name" value="Subtilisin-like"/>
    <property type="match status" value="1"/>
</dbReference>
<dbReference type="GO" id="GO:0004252">
    <property type="term" value="F:serine-type endopeptidase activity"/>
    <property type="evidence" value="ECO:0007669"/>
    <property type="project" value="InterPro"/>
</dbReference>
<evidence type="ECO:0000256" key="5">
    <source>
        <dbReference type="SAM" id="MobiDB-lite"/>
    </source>
</evidence>
<dbReference type="InterPro" id="IPR015500">
    <property type="entry name" value="Peptidase_S8_subtilisin-rel"/>
</dbReference>
<dbReference type="InterPro" id="IPR000209">
    <property type="entry name" value="Peptidase_S8/S53_dom"/>
</dbReference>
<feature type="compositionally biased region" description="Low complexity" evidence="5">
    <location>
        <begin position="640"/>
        <end position="679"/>
    </location>
</feature>
<keyword evidence="2 4" id="KW-0378">Hydrolase</keyword>
<comment type="similarity">
    <text evidence="4">Belongs to the peptidase S8 family.</text>
</comment>
<keyword evidence="6" id="KW-0732">Signal</keyword>
<dbReference type="Gene3D" id="3.40.50.200">
    <property type="entry name" value="Peptidase S8/S53 domain"/>
    <property type="match status" value="1"/>
</dbReference>
<dbReference type="InterPro" id="IPR023827">
    <property type="entry name" value="Peptidase_S8_Asp-AS"/>
</dbReference>
<feature type="region of interest" description="Disordered" evidence="5">
    <location>
        <begin position="629"/>
        <end position="703"/>
    </location>
</feature>
<dbReference type="PROSITE" id="PS00138">
    <property type="entry name" value="SUBTILASE_SER"/>
    <property type="match status" value="1"/>
</dbReference>
<dbReference type="EMBL" id="JAABOE010000033">
    <property type="protein sequence ID" value="KAF3181149.1"/>
    <property type="molecule type" value="Genomic_DNA"/>
</dbReference>
<feature type="region of interest" description="Disordered" evidence="5">
    <location>
        <begin position="201"/>
        <end position="251"/>
    </location>
</feature>
<evidence type="ECO:0000256" key="6">
    <source>
        <dbReference type="SAM" id="SignalP"/>
    </source>
</evidence>
<evidence type="ECO:0000259" key="7">
    <source>
        <dbReference type="Pfam" id="PF00082"/>
    </source>
</evidence>
<organism evidence="8 9">
    <name type="scientific">Orbilia oligospora</name>
    <name type="common">Nematode-trapping fungus</name>
    <name type="synonym">Arthrobotrys oligospora</name>
    <dbReference type="NCBI Taxonomy" id="2813651"/>
    <lineage>
        <taxon>Eukaryota</taxon>
        <taxon>Fungi</taxon>
        <taxon>Dikarya</taxon>
        <taxon>Ascomycota</taxon>
        <taxon>Pezizomycotina</taxon>
        <taxon>Orbiliomycetes</taxon>
        <taxon>Orbiliales</taxon>
        <taxon>Orbiliaceae</taxon>
        <taxon>Orbilia</taxon>
    </lineage>
</organism>
<comment type="caution">
    <text evidence="8">The sequence shown here is derived from an EMBL/GenBank/DDBJ whole genome shotgun (WGS) entry which is preliminary data.</text>
</comment>
<feature type="compositionally biased region" description="Basic and acidic residues" evidence="5">
    <location>
        <begin position="201"/>
        <end position="212"/>
    </location>
</feature>
<dbReference type="AlphaFoldDB" id="A0A7C8PVH2"/>
<dbReference type="Pfam" id="PF00082">
    <property type="entry name" value="Peptidase_S8"/>
    <property type="match status" value="1"/>
</dbReference>
<feature type="chain" id="PRO_5028871167" description="Peptidase S8/S53 domain-containing protein" evidence="6">
    <location>
        <begin position="24"/>
        <end position="1139"/>
    </location>
</feature>
<gene>
    <name evidence="8" type="ORF">TWF788_006649</name>
</gene>
<evidence type="ECO:0000313" key="8">
    <source>
        <dbReference type="EMBL" id="KAF3181149.1"/>
    </source>
</evidence>
<proteinExistence type="inferred from homology"/>
<sequence length="1139" mass="127685">MANRLFIKTLLTFFFNLFLVAFCIIPDAGNFREVPTAWLAILRVDMWLHEDTSPFWSQVSLLRKSYQNVDRHIYISHHQAIGTIFVVFPATKPEAWVLFFEYEHLFNSFREAVLGVTPHNITETHISSDYIDGPDMNTRILRKRPDWNVRISRARKKRRISGFDRNDLGELGETDINSRIEDYNHVVYPGAVGLEMSMRTRTDDNLERREADPVEDPVENPEDDPEEDPEEDPEDDYPPSVGEYHMGSEGEVEQDHGIDGEMMWVKQHAWGPSVAGTAPDEWDYKEHDKPWNEGLKTYWHRSDGKGSTVYIIDSGLNLDGTGFQPHQRKDRRGPYMWAGPYAEPWRKQDPDNHGTGVAFQVIGFSGFFAGRVNLKAVKLQPTSPASLISNLGFVDAFVKIYRDILANHPRDPVIINLSYCILRPDTTDTRPRWIETALRSVFLSLRNLGNVVITVSAGNGKSNVPVDCFPARLGAEAEFKDFIIPVGGVRKWDFQNKFQQADWLKIWASADTVAPKYADHDTLESVSGTSYAAPAAAAVLAYFGGMGMTIQQAVYALYDYAYDRRDPEKFQDTPAPKVIYNGARGIWCGLWAADGPRDWDKFFWEKGTWEDNLAHGLLGDFPHGPGDKITLAYKHPEHCPTSTSTSSSSSEADSSTSSETPSESSETPTETLSLPTSAPAEEEEEGGEGEAAPEPTPTPVDVEPVIPTEAGVVLWSPLGWLAAEAVIVLGGVIILVVQLSNGTSATITTSLTGLTSGQTVALATLIPSSLDVKTHPAMTVPTNIAKTTDKDFGIPPPTRAFSTSQLTPTNIIITGPAWTSTVTHPMIKPPLSWSTAVANPPIKFPSKFHKSTVTLTAAAPKDSTVNHCNGLKLANTDSGSLDKGFKFIYQYANRELIAQGIHQVCLRRPGLELKNGGGSWIQLFYDGSPEAFELDMIWLDKYPTEVECLDNFFHILDGCDNDKKENPENWKGGGMREVKGGNSAVYRINTLYSRKPPRKVWGACYINEKWFDFEKWQDGVEFVVWGFGWMDAVNIHQEPDGNVDFQVDLDACQIIHFFWKWVRGPLGPDTPWEWRAQVIVKNDKKNDACVLNVLRKWSKISDLKCTTNDLEKDVTYFPEYQRRYFGKGVAPARVQKWHL</sequence>
<keyword evidence="3 4" id="KW-0720">Serine protease</keyword>